<comment type="caution">
    <text evidence="2">The sequence shown here is derived from an EMBL/GenBank/DDBJ whole genome shotgun (WGS) entry which is preliminary data.</text>
</comment>
<sequence>MTLNFAGPVAGSWIVDALAAQSTDSEVADLVAGQVPAGYEAYARIFHPALGLDGEAVRWGRIAKGRGTTMHGGAQFTPVSGISEDGIALVEDAWEGEAPSGDGLPAGQLAAIAPILAAHTQTPREIFLALWNGLAFIHGGDRIEVLHDDDPKLTEEENAARREAANAEAKRPAFSEEVRNGPTLQMGSAYRSFYVFEGTFEDLASPLWARTSEGEQRQAPNLAWPADRAWLLSTELYEDSSIVAGSRALVDALLACPDIEAHEVAIDTRLDLDGDNVNPMPVEVEGEDDDDLGDLIEGEFTN</sequence>
<organism evidence="2 3">
    <name type="scientific">Paeniglutamicibacter kerguelensis</name>
    <dbReference type="NCBI Taxonomy" id="254788"/>
    <lineage>
        <taxon>Bacteria</taxon>
        <taxon>Bacillati</taxon>
        <taxon>Actinomycetota</taxon>
        <taxon>Actinomycetes</taxon>
        <taxon>Micrococcales</taxon>
        <taxon>Micrococcaceae</taxon>
        <taxon>Paeniglutamicibacter</taxon>
    </lineage>
</organism>
<keyword evidence="3" id="KW-1185">Reference proteome</keyword>
<gene>
    <name evidence="2" type="ORF">JOF47_002205</name>
</gene>
<dbReference type="Proteomes" id="UP001296993">
    <property type="component" value="Unassembled WGS sequence"/>
</dbReference>
<protein>
    <submittedName>
        <fullName evidence="2">Uncharacterized protein</fullName>
    </submittedName>
</protein>
<evidence type="ECO:0000256" key="1">
    <source>
        <dbReference type="SAM" id="MobiDB-lite"/>
    </source>
</evidence>
<feature type="compositionally biased region" description="Acidic residues" evidence="1">
    <location>
        <begin position="284"/>
        <end position="302"/>
    </location>
</feature>
<evidence type="ECO:0000313" key="2">
    <source>
        <dbReference type="EMBL" id="MBP2386694.1"/>
    </source>
</evidence>
<dbReference type="RefSeq" id="WP_209997649.1">
    <property type="nucleotide sequence ID" value="NZ_BAAAJY010000002.1"/>
</dbReference>
<dbReference type="EMBL" id="JAGIOF010000001">
    <property type="protein sequence ID" value="MBP2386694.1"/>
    <property type="molecule type" value="Genomic_DNA"/>
</dbReference>
<accession>A0ABS4XG50</accession>
<proteinExistence type="predicted"/>
<name>A0ABS4XG50_9MICC</name>
<evidence type="ECO:0000313" key="3">
    <source>
        <dbReference type="Proteomes" id="UP001296993"/>
    </source>
</evidence>
<feature type="region of interest" description="Disordered" evidence="1">
    <location>
        <begin position="283"/>
        <end position="302"/>
    </location>
</feature>
<reference evidence="2 3" key="1">
    <citation type="submission" date="2021-03" db="EMBL/GenBank/DDBJ databases">
        <title>Sequencing the genomes of 1000 actinobacteria strains.</title>
        <authorList>
            <person name="Klenk H.-P."/>
        </authorList>
    </citation>
    <scope>NUCLEOTIDE SEQUENCE [LARGE SCALE GENOMIC DNA]</scope>
    <source>
        <strain evidence="2 3">DSM 15797</strain>
    </source>
</reference>